<dbReference type="RefSeq" id="WP_197990130.1">
    <property type="nucleotide sequence ID" value="NZ_JACYXC010000001.1"/>
</dbReference>
<dbReference type="InterPro" id="IPR001638">
    <property type="entry name" value="Solute-binding_3/MltF_N"/>
</dbReference>
<evidence type="ECO:0000259" key="4">
    <source>
        <dbReference type="SMART" id="SM00062"/>
    </source>
</evidence>
<accession>A0ABS0NNI6</accession>
<dbReference type="CDD" id="cd01004">
    <property type="entry name" value="PBP2_MidA_like"/>
    <property type="match status" value="1"/>
</dbReference>
<feature type="domain" description="Solute-binding protein family 3/N-terminal" evidence="4">
    <location>
        <begin position="80"/>
        <end position="315"/>
    </location>
</feature>
<dbReference type="PANTHER" id="PTHR35936">
    <property type="entry name" value="MEMBRANE-BOUND LYTIC MUREIN TRANSGLYCOSYLASE F"/>
    <property type="match status" value="1"/>
</dbReference>
<reference evidence="5 6" key="1">
    <citation type="submission" date="2020-09" db="EMBL/GenBank/DDBJ databases">
        <title>Biosynthesis of the nuclear factor of activated T cells inhibitor NFAT-133 and its congeners in Streptomyces pactum.</title>
        <authorList>
            <person name="Zhou W."/>
            <person name="Posri P."/>
            <person name="Abugrain M.E."/>
            <person name="Weisberg A.J."/>
            <person name="Chang J.H."/>
            <person name="Mahmud T."/>
        </authorList>
    </citation>
    <scope>NUCLEOTIDE SEQUENCE [LARGE SCALE GENOMIC DNA]</scope>
    <source>
        <strain evidence="5 6">ATCC 27456</strain>
    </source>
</reference>
<evidence type="ECO:0000256" key="1">
    <source>
        <dbReference type="ARBA" id="ARBA00022729"/>
    </source>
</evidence>
<dbReference type="Proteomes" id="UP000807371">
    <property type="component" value="Unassembled WGS sequence"/>
</dbReference>
<evidence type="ECO:0000256" key="2">
    <source>
        <dbReference type="SAM" id="MobiDB-lite"/>
    </source>
</evidence>
<feature type="chain" id="PRO_5046660763" evidence="3">
    <location>
        <begin position="19"/>
        <end position="327"/>
    </location>
</feature>
<evidence type="ECO:0000256" key="3">
    <source>
        <dbReference type="SAM" id="SignalP"/>
    </source>
</evidence>
<sequence length="327" mass="33874">MIAALSAAGLVAGGGALAWTLWPDGAGGSGDREGGGDGSTAGDKPGGNRQPATDPAPSRTPTHAATPSEALPKEIRDRGVLTIGSDLTYPPMEFRRGGEVAGVDIDLGKALGRELGIRVEFRNSVFDSLLAGLAAGRHDLVMSAMADTQERREGRVDGVRTGAGVDFVDYFSAGLAVVVRKGNPEGVGGPEDLSGRTVTVQRGTVAHDYLDRLNRRRSKKVTIRETDTTAEAYGDVAAGRSSACLGEFPVAAHAAATRSGGTALEIVGDQVERLTYGIAVAKAETALRDAVAAALDRLIANGEYARVLRRWAVEDGALEKATVNGGR</sequence>
<keyword evidence="6" id="KW-1185">Reference proteome</keyword>
<comment type="caution">
    <text evidence="5">The sequence shown here is derived from an EMBL/GenBank/DDBJ whole genome shotgun (WGS) entry which is preliminary data.</text>
</comment>
<feature type="signal peptide" evidence="3">
    <location>
        <begin position="1"/>
        <end position="18"/>
    </location>
</feature>
<gene>
    <name evidence="5" type="ORF">IHE55_19100</name>
</gene>
<dbReference type="SMART" id="SM00062">
    <property type="entry name" value="PBPb"/>
    <property type="match status" value="1"/>
</dbReference>
<dbReference type="SUPFAM" id="SSF53850">
    <property type="entry name" value="Periplasmic binding protein-like II"/>
    <property type="match status" value="1"/>
</dbReference>
<name>A0ABS0NNI6_9ACTN</name>
<protein>
    <submittedName>
        <fullName evidence="5">ABC transporter substrate-binding protein</fullName>
    </submittedName>
</protein>
<dbReference type="PANTHER" id="PTHR35936:SF17">
    <property type="entry name" value="ARGININE-BINDING EXTRACELLULAR PROTEIN ARTP"/>
    <property type="match status" value="1"/>
</dbReference>
<dbReference type="Pfam" id="PF00497">
    <property type="entry name" value="SBP_bac_3"/>
    <property type="match status" value="1"/>
</dbReference>
<dbReference type="EMBL" id="JACYXC010000001">
    <property type="protein sequence ID" value="MBH5336761.1"/>
    <property type="molecule type" value="Genomic_DNA"/>
</dbReference>
<evidence type="ECO:0000313" key="5">
    <source>
        <dbReference type="EMBL" id="MBH5336761.1"/>
    </source>
</evidence>
<feature type="region of interest" description="Disordered" evidence="2">
    <location>
        <begin position="25"/>
        <end position="77"/>
    </location>
</feature>
<proteinExistence type="predicted"/>
<organism evidence="5 6">
    <name type="scientific">Streptomyces pactum</name>
    <dbReference type="NCBI Taxonomy" id="68249"/>
    <lineage>
        <taxon>Bacteria</taxon>
        <taxon>Bacillati</taxon>
        <taxon>Actinomycetota</taxon>
        <taxon>Actinomycetes</taxon>
        <taxon>Kitasatosporales</taxon>
        <taxon>Streptomycetaceae</taxon>
        <taxon>Streptomyces</taxon>
    </lineage>
</organism>
<evidence type="ECO:0000313" key="6">
    <source>
        <dbReference type="Proteomes" id="UP000807371"/>
    </source>
</evidence>
<keyword evidence="1 3" id="KW-0732">Signal</keyword>
<dbReference type="Gene3D" id="3.40.190.10">
    <property type="entry name" value="Periplasmic binding protein-like II"/>
    <property type="match status" value="2"/>
</dbReference>